<gene>
    <name evidence="10" type="ORF">FA15DRAFT_662725</name>
</gene>
<dbReference type="Proteomes" id="UP000307440">
    <property type="component" value="Unassembled WGS sequence"/>
</dbReference>
<dbReference type="PANTHER" id="PTHR23506:SF23">
    <property type="entry name" value="GH10249P"/>
    <property type="match status" value="1"/>
</dbReference>
<feature type="region of interest" description="Disordered" evidence="7">
    <location>
        <begin position="244"/>
        <end position="264"/>
    </location>
</feature>
<keyword evidence="5 8" id="KW-1133">Transmembrane helix</keyword>
<evidence type="ECO:0000256" key="5">
    <source>
        <dbReference type="ARBA" id="ARBA00022989"/>
    </source>
</evidence>
<comment type="subcellular location">
    <subcellularLocation>
        <location evidence="1">Membrane</location>
        <topology evidence="1">Multi-pass membrane protein</topology>
    </subcellularLocation>
</comment>
<dbReference type="InterPro" id="IPR036259">
    <property type="entry name" value="MFS_trans_sf"/>
</dbReference>
<evidence type="ECO:0000313" key="11">
    <source>
        <dbReference type="Proteomes" id="UP000307440"/>
    </source>
</evidence>
<feature type="compositionally biased region" description="Polar residues" evidence="7">
    <location>
        <begin position="254"/>
        <end position="263"/>
    </location>
</feature>
<dbReference type="EMBL" id="ML210146">
    <property type="protein sequence ID" value="TFK30700.1"/>
    <property type="molecule type" value="Genomic_DNA"/>
</dbReference>
<dbReference type="InterPro" id="IPR050930">
    <property type="entry name" value="MFS_Vesicular_Transporter"/>
</dbReference>
<keyword evidence="3" id="KW-0813">Transport</keyword>
<feature type="compositionally biased region" description="Pro residues" evidence="7">
    <location>
        <begin position="244"/>
        <end position="253"/>
    </location>
</feature>
<evidence type="ECO:0000259" key="9">
    <source>
        <dbReference type="PROSITE" id="PS50850"/>
    </source>
</evidence>
<sequence>MQQAEGSVAKRPSGLEWRASFWFTTVVVGSGIAIDLLVYSIIIPVIPFQLAALGHTNVSAMTGWLLFAFSGGVLSATIPIAHFSEKYNERRWLLIAGFVILIGSMIMMMEAPNYAVMAVARVLQGVGSAFVWTVGLALLADATPEQAVGQQLGFAMIGVPIGLTLGPPLGGALYTRFGFRAPFVFGVSVAFLDLIGRLVIIERKDAIKWGFDPHVIASKADTNANVKQIDEKKDLEAIVEKPASPVPQLPPIQPSDSESSPAAQVTEEAVAVDQKPVKLSLHRSIKSLLQSSRAVAAFVISLLYGILLSSQEPSVPVHLNRVWGLNSGSVGLVFIGAILPTLIATPLAGYLTDKKGAEFITAPFLFLGIPWAGILILQSHFPLFCTAYCILSFFVSGVISPVTAELAAVARKTEGVGYAHVYSAYNMAYAIGTTIGPIVGGQMHDRLPNGWMAICLLAISTLGAGSIIAFAFIGETPLLTRLNRAIRHT</sequence>
<feature type="transmembrane region" description="Helical" evidence="8">
    <location>
        <begin position="92"/>
        <end position="109"/>
    </location>
</feature>
<protein>
    <submittedName>
        <fullName evidence="10">MFS general substrate transporter</fullName>
    </submittedName>
</protein>
<proteinExistence type="inferred from homology"/>
<organism evidence="10 11">
    <name type="scientific">Coprinopsis marcescibilis</name>
    <name type="common">Agaric fungus</name>
    <name type="synonym">Psathyrella marcescibilis</name>
    <dbReference type="NCBI Taxonomy" id="230819"/>
    <lineage>
        <taxon>Eukaryota</taxon>
        <taxon>Fungi</taxon>
        <taxon>Dikarya</taxon>
        <taxon>Basidiomycota</taxon>
        <taxon>Agaricomycotina</taxon>
        <taxon>Agaricomycetes</taxon>
        <taxon>Agaricomycetidae</taxon>
        <taxon>Agaricales</taxon>
        <taxon>Agaricineae</taxon>
        <taxon>Psathyrellaceae</taxon>
        <taxon>Coprinopsis</taxon>
    </lineage>
</organism>
<keyword evidence="4 8" id="KW-0812">Transmembrane</keyword>
<dbReference type="InterPro" id="IPR011701">
    <property type="entry name" value="MFS"/>
</dbReference>
<feature type="transmembrane region" description="Helical" evidence="8">
    <location>
        <begin position="21"/>
        <end position="46"/>
    </location>
</feature>
<evidence type="ECO:0000256" key="2">
    <source>
        <dbReference type="ARBA" id="ARBA00006829"/>
    </source>
</evidence>
<name>A0A5C3LD60_COPMA</name>
<feature type="transmembrane region" description="Helical" evidence="8">
    <location>
        <begin position="293"/>
        <end position="310"/>
    </location>
</feature>
<feature type="transmembrane region" description="Helical" evidence="8">
    <location>
        <begin position="181"/>
        <end position="200"/>
    </location>
</feature>
<keyword evidence="11" id="KW-1185">Reference proteome</keyword>
<dbReference type="OrthoDB" id="440553at2759"/>
<feature type="transmembrane region" description="Helical" evidence="8">
    <location>
        <begin position="58"/>
        <end position="80"/>
    </location>
</feature>
<feature type="transmembrane region" description="Helical" evidence="8">
    <location>
        <begin position="115"/>
        <end position="140"/>
    </location>
</feature>
<dbReference type="STRING" id="230819.A0A5C3LD60"/>
<evidence type="ECO:0000256" key="4">
    <source>
        <dbReference type="ARBA" id="ARBA00022692"/>
    </source>
</evidence>
<dbReference type="CDD" id="cd17325">
    <property type="entry name" value="MFS_MdtG_SLC18_like"/>
    <property type="match status" value="1"/>
</dbReference>
<dbReference type="PRINTS" id="PR01035">
    <property type="entry name" value="TCRTETA"/>
</dbReference>
<feature type="transmembrane region" description="Helical" evidence="8">
    <location>
        <begin position="416"/>
        <end position="439"/>
    </location>
</feature>
<dbReference type="Pfam" id="PF07690">
    <property type="entry name" value="MFS_1"/>
    <property type="match status" value="2"/>
</dbReference>
<dbReference type="InterPro" id="IPR001958">
    <property type="entry name" value="Tet-R_TetA/multi-R_MdtG-like"/>
</dbReference>
<dbReference type="PROSITE" id="PS50850">
    <property type="entry name" value="MFS"/>
    <property type="match status" value="1"/>
</dbReference>
<comment type="similarity">
    <text evidence="2">Belongs to the major facilitator superfamily. Vesicular transporter family.</text>
</comment>
<evidence type="ECO:0000256" key="8">
    <source>
        <dbReference type="SAM" id="Phobius"/>
    </source>
</evidence>
<dbReference type="InterPro" id="IPR020846">
    <property type="entry name" value="MFS_dom"/>
</dbReference>
<evidence type="ECO:0000256" key="6">
    <source>
        <dbReference type="ARBA" id="ARBA00023136"/>
    </source>
</evidence>
<evidence type="ECO:0000313" key="10">
    <source>
        <dbReference type="EMBL" id="TFK30700.1"/>
    </source>
</evidence>
<feature type="transmembrane region" description="Helical" evidence="8">
    <location>
        <begin position="451"/>
        <end position="474"/>
    </location>
</feature>
<dbReference type="GO" id="GO:0022857">
    <property type="term" value="F:transmembrane transporter activity"/>
    <property type="evidence" value="ECO:0007669"/>
    <property type="project" value="InterPro"/>
</dbReference>
<reference evidence="10 11" key="1">
    <citation type="journal article" date="2019" name="Nat. Ecol. Evol.">
        <title>Megaphylogeny resolves global patterns of mushroom evolution.</title>
        <authorList>
            <person name="Varga T."/>
            <person name="Krizsan K."/>
            <person name="Foldi C."/>
            <person name="Dima B."/>
            <person name="Sanchez-Garcia M."/>
            <person name="Sanchez-Ramirez S."/>
            <person name="Szollosi G.J."/>
            <person name="Szarkandi J.G."/>
            <person name="Papp V."/>
            <person name="Albert L."/>
            <person name="Andreopoulos W."/>
            <person name="Angelini C."/>
            <person name="Antonin V."/>
            <person name="Barry K.W."/>
            <person name="Bougher N.L."/>
            <person name="Buchanan P."/>
            <person name="Buyck B."/>
            <person name="Bense V."/>
            <person name="Catcheside P."/>
            <person name="Chovatia M."/>
            <person name="Cooper J."/>
            <person name="Damon W."/>
            <person name="Desjardin D."/>
            <person name="Finy P."/>
            <person name="Geml J."/>
            <person name="Haridas S."/>
            <person name="Hughes K."/>
            <person name="Justo A."/>
            <person name="Karasinski D."/>
            <person name="Kautmanova I."/>
            <person name="Kiss B."/>
            <person name="Kocsube S."/>
            <person name="Kotiranta H."/>
            <person name="LaButti K.M."/>
            <person name="Lechner B.E."/>
            <person name="Liimatainen K."/>
            <person name="Lipzen A."/>
            <person name="Lukacs Z."/>
            <person name="Mihaltcheva S."/>
            <person name="Morgado L.N."/>
            <person name="Niskanen T."/>
            <person name="Noordeloos M.E."/>
            <person name="Ohm R.A."/>
            <person name="Ortiz-Santana B."/>
            <person name="Ovrebo C."/>
            <person name="Racz N."/>
            <person name="Riley R."/>
            <person name="Savchenko A."/>
            <person name="Shiryaev A."/>
            <person name="Soop K."/>
            <person name="Spirin V."/>
            <person name="Szebenyi C."/>
            <person name="Tomsovsky M."/>
            <person name="Tulloss R.E."/>
            <person name="Uehling J."/>
            <person name="Grigoriev I.V."/>
            <person name="Vagvolgyi C."/>
            <person name="Papp T."/>
            <person name="Martin F.M."/>
            <person name="Miettinen O."/>
            <person name="Hibbett D.S."/>
            <person name="Nagy L.G."/>
        </authorList>
    </citation>
    <scope>NUCLEOTIDE SEQUENCE [LARGE SCALE GENOMIC DNA]</scope>
    <source>
        <strain evidence="10 11">CBS 121175</strain>
    </source>
</reference>
<dbReference type="AlphaFoldDB" id="A0A5C3LD60"/>
<dbReference type="GO" id="GO:0016020">
    <property type="term" value="C:membrane"/>
    <property type="evidence" value="ECO:0007669"/>
    <property type="project" value="UniProtKB-SubCell"/>
</dbReference>
<evidence type="ECO:0000256" key="1">
    <source>
        <dbReference type="ARBA" id="ARBA00004141"/>
    </source>
</evidence>
<dbReference type="SUPFAM" id="SSF103473">
    <property type="entry name" value="MFS general substrate transporter"/>
    <property type="match status" value="1"/>
</dbReference>
<keyword evidence="6 8" id="KW-0472">Membrane</keyword>
<feature type="transmembrane region" description="Helical" evidence="8">
    <location>
        <begin position="383"/>
        <end position="404"/>
    </location>
</feature>
<dbReference type="Gene3D" id="1.20.1250.20">
    <property type="entry name" value="MFS general substrate transporter like domains"/>
    <property type="match status" value="1"/>
</dbReference>
<evidence type="ECO:0000256" key="3">
    <source>
        <dbReference type="ARBA" id="ARBA00022448"/>
    </source>
</evidence>
<feature type="domain" description="Major facilitator superfamily (MFS) profile" evidence="9">
    <location>
        <begin position="24"/>
        <end position="477"/>
    </location>
</feature>
<feature type="transmembrane region" description="Helical" evidence="8">
    <location>
        <begin position="152"/>
        <end position="175"/>
    </location>
</feature>
<dbReference type="PANTHER" id="PTHR23506">
    <property type="entry name" value="GH10249P"/>
    <property type="match status" value="1"/>
</dbReference>
<evidence type="ECO:0000256" key="7">
    <source>
        <dbReference type="SAM" id="MobiDB-lite"/>
    </source>
</evidence>
<feature type="transmembrane region" description="Helical" evidence="8">
    <location>
        <begin position="330"/>
        <end position="352"/>
    </location>
</feature>
<feature type="transmembrane region" description="Helical" evidence="8">
    <location>
        <begin position="359"/>
        <end position="377"/>
    </location>
</feature>
<accession>A0A5C3LD60</accession>